<gene>
    <name evidence="2" type="ordered locus">TCELL_1403</name>
</gene>
<dbReference type="HOGENOM" id="CLU_1648383_0_0_2"/>
<dbReference type="GeneID" id="13013727"/>
<dbReference type="InParanoid" id="I3TGD7"/>
<keyword evidence="3" id="KW-1185">Reference proteome</keyword>
<dbReference type="Proteomes" id="UP000005270">
    <property type="component" value="Chromosome"/>
</dbReference>
<dbReference type="AlphaFoldDB" id="I3TGD7"/>
<sequence length="160" mass="17412">MRTSVAFFIVAIALLVGSNLLSIEASREVLVTKESVFDVLVSNPPRFFHLLSMLNETVPLEAPCSLTIHNRGNNSVRVNITPSNMSSINLSIPPGGSTTSSFNDSNIYIEVADPGTLVFAYKTSFETRPHAILVIPAILLFVLGSVTLILAVVTYVYERE</sequence>
<dbReference type="STRING" id="1184251.TCELL_1403"/>
<name>I3TGD7_THEC1</name>
<reference evidence="2 3" key="1">
    <citation type="journal article" date="2012" name="J. Bacteriol.">
        <title>Complete genome sequence of the hyperthermophilic cellulolytic Crenarchaeon 'Thermogladius cellulolyticus' 1633.</title>
        <authorList>
            <person name="Mardanov A.V."/>
            <person name="Kochetkova T.V."/>
            <person name="Beletsky A.V."/>
            <person name="Bonch-Osmolovskaya E.A."/>
            <person name="Ravin N.V."/>
            <person name="Skryabin K.G."/>
        </authorList>
    </citation>
    <scope>NUCLEOTIDE SEQUENCE [LARGE SCALE GENOMIC DNA]</scope>
    <source>
        <strain evidence="3">DSM 22663 / VKM B-2946 / 1633</strain>
    </source>
</reference>
<dbReference type="KEGG" id="thg:TCELL_1403"/>
<keyword evidence="1" id="KW-0472">Membrane</keyword>
<evidence type="ECO:0000256" key="1">
    <source>
        <dbReference type="SAM" id="Phobius"/>
    </source>
</evidence>
<keyword evidence="1" id="KW-0812">Transmembrane</keyword>
<keyword evidence="1" id="KW-1133">Transmembrane helix</keyword>
<evidence type="ECO:0000313" key="3">
    <source>
        <dbReference type="Proteomes" id="UP000005270"/>
    </source>
</evidence>
<evidence type="ECO:0000313" key="2">
    <source>
        <dbReference type="EMBL" id="AFK51825.1"/>
    </source>
</evidence>
<feature type="transmembrane region" description="Helical" evidence="1">
    <location>
        <begin position="131"/>
        <end position="157"/>
    </location>
</feature>
<organism evidence="2 3">
    <name type="scientific">Thermogladius calderae (strain DSM 22663 / VKM B-2946 / 1633)</name>
    <dbReference type="NCBI Taxonomy" id="1184251"/>
    <lineage>
        <taxon>Archaea</taxon>
        <taxon>Thermoproteota</taxon>
        <taxon>Thermoprotei</taxon>
        <taxon>Desulfurococcales</taxon>
        <taxon>Desulfurococcaceae</taxon>
        <taxon>Thermogladius</taxon>
    </lineage>
</organism>
<protein>
    <recommendedName>
        <fullName evidence="4">Transmembrane protein</fullName>
    </recommendedName>
</protein>
<accession>I3TGD7</accession>
<proteinExistence type="predicted"/>
<dbReference type="RefSeq" id="WP_014738075.1">
    <property type="nucleotide sequence ID" value="NC_017954.1"/>
</dbReference>
<dbReference type="EMBL" id="CP003531">
    <property type="protein sequence ID" value="AFK51825.1"/>
    <property type="molecule type" value="Genomic_DNA"/>
</dbReference>
<evidence type="ECO:0008006" key="4">
    <source>
        <dbReference type="Google" id="ProtNLM"/>
    </source>
</evidence>